<dbReference type="PANTHER" id="PTHR12855:SF10">
    <property type="entry name" value="DNA METHYLTRANSFERASE 1-ASSOCIATED PROTEIN 1"/>
    <property type="match status" value="1"/>
</dbReference>
<dbReference type="Pfam" id="PF16282">
    <property type="entry name" value="SANT_DAMP1_like"/>
    <property type="match status" value="1"/>
</dbReference>
<dbReference type="GO" id="GO:0006281">
    <property type="term" value="P:DNA repair"/>
    <property type="evidence" value="ECO:0007669"/>
    <property type="project" value="InterPro"/>
</dbReference>
<feature type="compositionally biased region" description="Polar residues" evidence="9">
    <location>
        <begin position="287"/>
        <end position="297"/>
    </location>
</feature>
<dbReference type="EMBL" id="CAVMBE010000008">
    <property type="protein sequence ID" value="CAK3868774.1"/>
    <property type="molecule type" value="Genomic_DNA"/>
</dbReference>
<evidence type="ECO:0000256" key="5">
    <source>
        <dbReference type="ARBA" id="ARBA00023015"/>
    </source>
</evidence>
<comment type="caution">
    <text evidence="11">The sequence shown here is derived from an EMBL/GenBank/DDBJ whole genome shotgun (WGS) entry which is preliminary data.</text>
</comment>
<keyword evidence="6" id="KW-0804">Transcription</keyword>
<keyword evidence="5" id="KW-0805">Transcription regulation</keyword>
<dbReference type="GO" id="GO:0000812">
    <property type="term" value="C:Swr1 complex"/>
    <property type="evidence" value="ECO:0007669"/>
    <property type="project" value="TreeGrafter"/>
</dbReference>
<sequence length="402" mass="45919">MERPRARISRPVKPRKAARWTKTPFHARPSGPQLERWSRAISEQAGIPSRNYDRYNVQLDVPTYDDEKYEKHLTNNEWTKEETDYLVELYRDCNAKWPVIIDRYEFEGGPERTMEDLKARFYSISATLLQLATPITSMTATDYSLYETLTNFNPAQETSRKKLAEGHLYRKTNEVDEETVLLGELQRIMLNQATLDSQREELRQRLDYPVNTAGGQQYTTFQQLTQLWQHLLFQDRQRKQPRMRPTGNPTYDGFPAMTPQSARPRDSITGQSDAAGSLPSRRPTRDSLPSATPQSTLPVDLSKADQQRFGVVIQPESKLQGGVTFASDKLSKPRTAKSTIQSEKIGAILTAIGVPDLIPIPTPPVIEQFEGVMQKVHQLLEMRKVAEKDEQELRVRQAEAGS</sequence>
<keyword evidence="7" id="KW-0539">Nucleus</keyword>
<feature type="region of interest" description="Disordered" evidence="9">
    <location>
        <begin position="1"/>
        <end position="32"/>
    </location>
</feature>
<evidence type="ECO:0000256" key="3">
    <source>
        <dbReference type="ARBA" id="ARBA00019132"/>
    </source>
</evidence>
<evidence type="ECO:0000313" key="11">
    <source>
        <dbReference type="EMBL" id="CAK3868774.1"/>
    </source>
</evidence>
<protein>
    <recommendedName>
        <fullName evidence="3">SWR1-complex protein 4</fullName>
    </recommendedName>
</protein>
<dbReference type="Proteomes" id="UP001296104">
    <property type="component" value="Unassembled WGS sequence"/>
</dbReference>
<dbReference type="AlphaFoldDB" id="A0AAI8YTZ8"/>
<dbReference type="GO" id="GO:0006338">
    <property type="term" value="P:chromatin remodeling"/>
    <property type="evidence" value="ECO:0007669"/>
    <property type="project" value="InterPro"/>
</dbReference>
<feature type="domain" description="Myb-like" evidence="10">
    <location>
        <begin position="70"/>
        <end position="125"/>
    </location>
</feature>
<keyword evidence="12" id="KW-1185">Reference proteome</keyword>
<feature type="compositionally biased region" description="Basic residues" evidence="9">
    <location>
        <begin position="1"/>
        <end position="19"/>
    </location>
</feature>
<evidence type="ECO:0000256" key="7">
    <source>
        <dbReference type="ARBA" id="ARBA00023242"/>
    </source>
</evidence>
<evidence type="ECO:0000256" key="4">
    <source>
        <dbReference type="ARBA" id="ARBA00022853"/>
    </source>
</evidence>
<evidence type="ECO:0000256" key="8">
    <source>
        <dbReference type="ARBA" id="ARBA00025264"/>
    </source>
</evidence>
<evidence type="ECO:0000313" key="12">
    <source>
        <dbReference type="Proteomes" id="UP001296104"/>
    </source>
</evidence>
<comment type="subcellular location">
    <subcellularLocation>
        <location evidence="1">Nucleus</location>
    </subcellularLocation>
</comment>
<reference evidence="11" key="1">
    <citation type="submission" date="2023-11" db="EMBL/GenBank/DDBJ databases">
        <authorList>
            <person name="Alioto T."/>
            <person name="Alioto T."/>
            <person name="Gomez Garrido J."/>
        </authorList>
    </citation>
    <scope>NUCLEOTIDE SEQUENCE</scope>
</reference>
<dbReference type="GO" id="GO:0035267">
    <property type="term" value="C:NuA4 histone acetyltransferase complex"/>
    <property type="evidence" value="ECO:0007669"/>
    <property type="project" value="InterPro"/>
</dbReference>
<evidence type="ECO:0000256" key="6">
    <source>
        <dbReference type="ARBA" id="ARBA00023163"/>
    </source>
</evidence>
<comment type="function">
    <text evidence="8">Component of the SWR1 complex which mediates the ATP-dependent exchange of histone H2A for the H2A variant HZT1 leading to transcriptional regulation of selected genes by chromatin remodeling. Component of the NuA4 histone acetyltransferase complex which is involved in transcriptional activation of selected genes principally by acetylation of nucleosomal histone H4 and H2A. The NuA4 complex is also involved in DNA repair.</text>
</comment>
<dbReference type="InterPro" id="IPR027109">
    <property type="entry name" value="Swc4/Dmap1"/>
</dbReference>
<dbReference type="Gene3D" id="1.10.10.60">
    <property type="entry name" value="Homeodomain-like"/>
    <property type="match status" value="1"/>
</dbReference>
<dbReference type="InterPro" id="IPR032563">
    <property type="entry name" value="DAMP1_SANT-like"/>
</dbReference>
<name>A0AAI8YTZ8_9PEZI</name>
<evidence type="ECO:0000256" key="1">
    <source>
        <dbReference type="ARBA" id="ARBA00004123"/>
    </source>
</evidence>
<accession>A0AAI8YTZ8</accession>
<dbReference type="InterPro" id="IPR001005">
    <property type="entry name" value="SANT/Myb"/>
</dbReference>
<proteinExistence type="inferred from homology"/>
<dbReference type="GO" id="GO:0000122">
    <property type="term" value="P:negative regulation of transcription by RNA polymerase II"/>
    <property type="evidence" value="ECO:0007669"/>
    <property type="project" value="TreeGrafter"/>
</dbReference>
<dbReference type="PROSITE" id="PS50090">
    <property type="entry name" value="MYB_LIKE"/>
    <property type="match status" value="1"/>
</dbReference>
<evidence type="ECO:0000256" key="2">
    <source>
        <dbReference type="ARBA" id="ARBA00006918"/>
    </source>
</evidence>
<gene>
    <name evidence="11" type="ORF">LECACI_7A001946</name>
</gene>
<evidence type="ECO:0000256" key="9">
    <source>
        <dbReference type="SAM" id="MobiDB-lite"/>
    </source>
</evidence>
<dbReference type="GO" id="GO:0003714">
    <property type="term" value="F:transcription corepressor activity"/>
    <property type="evidence" value="ECO:0007669"/>
    <property type="project" value="TreeGrafter"/>
</dbReference>
<organism evidence="11 12">
    <name type="scientific">Lecanosticta acicola</name>
    <dbReference type="NCBI Taxonomy" id="111012"/>
    <lineage>
        <taxon>Eukaryota</taxon>
        <taxon>Fungi</taxon>
        <taxon>Dikarya</taxon>
        <taxon>Ascomycota</taxon>
        <taxon>Pezizomycotina</taxon>
        <taxon>Dothideomycetes</taxon>
        <taxon>Dothideomycetidae</taxon>
        <taxon>Mycosphaerellales</taxon>
        <taxon>Mycosphaerellaceae</taxon>
        <taxon>Lecanosticta</taxon>
    </lineage>
</organism>
<feature type="region of interest" description="Disordered" evidence="9">
    <location>
        <begin position="235"/>
        <end position="302"/>
    </location>
</feature>
<dbReference type="PANTHER" id="PTHR12855">
    <property type="entry name" value="DNA METHYLTRANSFERASE 1-ASSOCIATED PROTEIN 1 FAMILY MEMBER"/>
    <property type="match status" value="1"/>
</dbReference>
<dbReference type="SMART" id="SM00717">
    <property type="entry name" value="SANT"/>
    <property type="match status" value="1"/>
</dbReference>
<keyword evidence="4" id="KW-0156">Chromatin regulator</keyword>
<evidence type="ECO:0000259" key="10">
    <source>
        <dbReference type="PROSITE" id="PS50090"/>
    </source>
</evidence>
<comment type="similarity">
    <text evidence="2">Belongs to the SWC4 family.</text>
</comment>